<reference evidence="1 2" key="1">
    <citation type="journal article" date="2013" name="Mar. Genomics">
        <title>Expression of sulfatases in Rhodopirellula baltica and the diversity of sulfatases in the genus Rhodopirellula.</title>
        <authorList>
            <person name="Wegner C.E."/>
            <person name="Richter-Heitmann T."/>
            <person name="Klindworth A."/>
            <person name="Klockow C."/>
            <person name="Richter M."/>
            <person name="Achstetter T."/>
            <person name="Glockner F.O."/>
            <person name="Harder J."/>
        </authorList>
    </citation>
    <scope>NUCLEOTIDE SEQUENCE [LARGE SCALE GENOMIC DNA]</scope>
    <source>
        <strain evidence="1 2">SH28</strain>
    </source>
</reference>
<proteinExistence type="predicted"/>
<dbReference type="AlphaFoldDB" id="K5CD76"/>
<evidence type="ECO:0000313" key="1">
    <source>
        <dbReference type="EMBL" id="EKK01570.1"/>
    </source>
</evidence>
<protein>
    <submittedName>
        <fullName evidence="1">Uncharacterized protein</fullName>
    </submittedName>
</protein>
<evidence type="ECO:0000313" key="2">
    <source>
        <dbReference type="Proteomes" id="UP000007993"/>
    </source>
</evidence>
<dbReference type="Proteomes" id="UP000007993">
    <property type="component" value="Unassembled WGS sequence"/>
</dbReference>
<sequence>MAEAFRHLHCFWGALLIFRAITGWKRMPLVLSSSAGVFQHFECFG</sequence>
<organism evidence="1 2">
    <name type="scientific">Rhodopirellula baltica SH28</name>
    <dbReference type="NCBI Taxonomy" id="993517"/>
    <lineage>
        <taxon>Bacteria</taxon>
        <taxon>Pseudomonadati</taxon>
        <taxon>Planctomycetota</taxon>
        <taxon>Planctomycetia</taxon>
        <taxon>Pirellulales</taxon>
        <taxon>Pirellulaceae</taxon>
        <taxon>Rhodopirellula</taxon>
    </lineage>
</organism>
<dbReference type="PATRIC" id="fig|993517.3.peg.3399"/>
<gene>
    <name evidence="1" type="ORF">RBSH_03131</name>
</gene>
<comment type="caution">
    <text evidence="1">The sequence shown here is derived from an EMBL/GenBank/DDBJ whole genome shotgun (WGS) entry which is preliminary data.</text>
</comment>
<name>K5CD76_RHOBT</name>
<accession>K5CD76</accession>
<dbReference type="EMBL" id="AMCW01000090">
    <property type="protein sequence ID" value="EKK01570.1"/>
    <property type="molecule type" value="Genomic_DNA"/>
</dbReference>